<feature type="transmembrane region" description="Helical" evidence="1">
    <location>
        <begin position="12"/>
        <end position="30"/>
    </location>
</feature>
<keyword evidence="1" id="KW-0472">Membrane</keyword>
<feature type="transmembrane region" description="Helical" evidence="1">
    <location>
        <begin position="193"/>
        <end position="213"/>
    </location>
</feature>
<feature type="transmembrane region" description="Helical" evidence="1">
    <location>
        <begin position="118"/>
        <end position="136"/>
    </location>
</feature>
<evidence type="ECO:0000313" key="2">
    <source>
        <dbReference type="EMBL" id="PQJ12789.1"/>
    </source>
</evidence>
<protein>
    <submittedName>
        <fullName evidence="2">Uncharacterized protein</fullName>
    </submittedName>
</protein>
<dbReference type="Proteomes" id="UP000239872">
    <property type="component" value="Unassembled WGS sequence"/>
</dbReference>
<feature type="transmembrane region" description="Helical" evidence="1">
    <location>
        <begin position="259"/>
        <end position="281"/>
    </location>
</feature>
<feature type="transmembrane region" description="Helical" evidence="1">
    <location>
        <begin position="380"/>
        <end position="397"/>
    </location>
</feature>
<organism evidence="2 3">
    <name type="scientific">Flavipsychrobacter stenotrophus</name>
    <dbReference type="NCBI Taxonomy" id="2077091"/>
    <lineage>
        <taxon>Bacteria</taxon>
        <taxon>Pseudomonadati</taxon>
        <taxon>Bacteroidota</taxon>
        <taxon>Chitinophagia</taxon>
        <taxon>Chitinophagales</taxon>
        <taxon>Chitinophagaceae</taxon>
        <taxon>Flavipsychrobacter</taxon>
    </lineage>
</organism>
<proteinExistence type="predicted"/>
<keyword evidence="1" id="KW-1133">Transmembrane helix</keyword>
<gene>
    <name evidence="2" type="ORF">CJD36_003305</name>
</gene>
<name>A0A2S7T0R2_9BACT</name>
<dbReference type="OrthoDB" id="9776737at2"/>
<comment type="caution">
    <text evidence="2">The sequence shown here is derived from an EMBL/GenBank/DDBJ whole genome shotgun (WGS) entry which is preliminary data.</text>
</comment>
<reference evidence="2 3" key="1">
    <citation type="submission" date="2018-01" db="EMBL/GenBank/DDBJ databases">
        <title>A novel member of the phylum Bacteroidetes isolated from glacier ice.</title>
        <authorList>
            <person name="Liu Q."/>
            <person name="Xin Y.-H."/>
        </authorList>
    </citation>
    <scope>NUCLEOTIDE SEQUENCE [LARGE SCALE GENOMIC DNA]</scope>
    <source>
        <strain evidence="2 3">RB1R16</strain>
    </source>
</reference>
<dbReference type="AlphaFoldDB" id="A0A2S7T0R2"/>
<feature type="transmembrane region" description="Helical" evidence="1">
    <location>
        <begin position="301"/>
        <end position="319"/>
    </location>
</feature>
<sequence length="410" mass="47910">MTHENSLTRNRIEILLIFALYLFVLPRASMDYDMNYWRIWALHIHEHGLTGAYDGGVINYFPVYIYGLYLFDLIQGSTVNITAHISDIKMLFVFFDFLPLFVLCCFRQKILSFKIPYLFLLINIAYVFNSMMWGQIDSMYTNLSFLAIVIGLLYPVPATLLYLLALNTKPQAIEFLPVMGLVLIYSVRNIKTVIYILMSAAVLQLLIFLPWLSNGGLPKLISYATHSVDLYNKLTICAFNIWYLLVPANHYFINDKDTFILLSYKTTGLIMFCTSSALILWPMLKVVWQQRRKALPPDSKMYQYIFLGTGLLCLYFFYFNTQMHERYANPIIIFFFFYAVVSKNYKLYILASIPYFLSLDKCFPNYLPIVHYKIIYADKILALWYTATVVYGNYLYWQLVKGSKTLITIS</sequence>
<feature type="transmembrane region" description="Helical" evidence="1">
    <location>
        <begin position="142"/>
        <end position="165"/>
    </location>
</feature>
<feature type="transmembrane region" description="Helical" evidence="1">
    <location>
        <begin position="234"/>
        <end position="253"/>
    </location>
</feature>
<dbReference type="EMBL" id="PPSL01000001">
    <property type="protein sequence ID" value="PQJ12789.1"/>
    <property type="molecule type" value="Genomic_DNA"/>
</dbReference>
<dbReference type="RefSeq" id="WP_105037673.1">
    <property type="nucleotide sequence ID" value="NZ_PPSL01000001.1"/>
</dbReference>
<keyword evidence="3" id="KW-1185">Reference proteome</keyword>
<evidence type="ECO:0000256" key="1">
    <source>
        <dbReference type="SAM" id="Phobius"/>
    </source>
</evidence>
<keyword evidence="1" id="KW-0812">Transmembrane</keyword>
<accession>A0A2S7T0R2</accession>
<feature type="transmembrane region" description="Helical" evidence="1">
    <location>
        <begin position="331"/>
        <end position="359"/>
    </location>
</feature>
<evidence type="ECO:0000313" key="3">
    <source>
        <dbReference type="Proteomes" id="UP000239872"/>
    </source>
</evidence>